<accession>A0A813E3T4</accession>
<dbReference type="GO" id="GO:0016020">
    <property type="term" value="C:membrane"/>
    <property type="evidence" value="ECO:0007669"/>
    <property type="project" value="UniProtKB-SubCell"/>
</dbReference>
<dbReference type="AlphaFoldDB" id="A0A813E3T4"/>
<dbReference type="GO" id="GO:0006287">
    <property type="term" value="P:base-excision repair, gap-filling"/>
    <property type="evidence" value="ECO:0007669"/>
    <property type="project" value="TreeGrafter"/>
</dbReference>
<dbReference type="GO" id="GO:0051539">
    <property type="term" value="F:4 iron, 4 sulfur cluster binding"/>
    <property type="evidence" value="ECO:0007669"/>
    <property type="project" value="UniProtKB-KW"/>
</dbReference>
<dbReference type="Proteomes" id="UP000654075">
    <property type="component" value="Unassembled WGS sequence"/>
</dbReference>
<keyword evidence="9" id="KW-1185">Reference proteome</keyword>
<dbReference type="InterPro" id="IPR043502">
    <property type="entry name" value="DNA/RNA_pol_sf"/>
</dbReference>
<evidence type="ECO:0000313" key="8">
    <source>
        <dbReference type="EMBL" id="CAE8593459.1"/>
    </source>
</evidence>
<feature type="transmembrane region" description="Helical" evidence="5">
    <location>
        <begin position="118"/>
        <end position="137"/>
    </location>
</feature>
<comment type="subcellular location">
    <subcellularLocation>
        <location evidence="1">Membrane</location>
    </subcellularLocation>
    <subcellularLocation>
        <location evidence="3">Nucleus</location>
    </subcellularLocation>
</comment>
<evidence type="ECO:0000256" key="1">
    <source>
        <dbReference type="ARBA" id="ARBA00004370"/>
    </source>
</evidence>
<comment type="cofactor">
    <cofactor evidence="3">
        <name>[4Fe-4S] cluster</name>
        <dbReference type="ChEBI" id="CHEBI:49883"/>
    </cofactor>
</comment>
<comment type="catalytic activity">
    <reaction evidence="3">
        <text>DNA(n) + a 2'-deoxyribonucleoside 5'-triphosphate = DNA(n+1) + diphosphate</text>
        <dbReference type="Rhea" id="RHEA:22508"/>
        <dbReference type="Rhea" id="RHEA-COMP:17339"/>
        <dbReference type="Rhea" id="RHEA-COMP:17340"/>
        <dbReference type="ChEBI" id="CHEBI:33019"/>
        <dbReference type="ChEBI" id="CHEBI:61560"/>
        <dbReference type="ChEBI" id="CHEBI:173112"/>
        <dbReference type="EC" id="2.7.7.7"/>
    </reaction>
</comment>
<dbReference type="GO" id="GO:0008270">
    <property type="term" value="F:zinc ion binding"/>
    <property type="evidence" value="ECO:0007669"/>
    <property type="project" value="UniProtKB-KW"/>
</dbReference>
<dbReference type="GO" id="GO:0003887">
    <property type="term" value="F:DNA-directed DNA polymerase activity"/>
    <property type="evidence" value="ECO:0007669"/>
    <property type="project" value="UniProtKB-KW"/>
</dbReference>
<dbReference type="Pfam" id="PF16016">
    <property type="entry name" value="VASt"/>
    <property type="match status" value="1"/>
</dbReference>
<dbReference type="Pfam" id="PF22634">
    <property type="entry name" value="POL2_thumb"/>
    <property type="match status" value="1"/>
</dbReference>
<dbReference type="GO" id="GO:0006297">
    <property type="term" value="P:nucleotide-excision repair, DNA gap filling"/>
    <property type="evidence" value="ECO:0007669"/>
    <property type="project" value="TreeGrafter"/>
</dbReference>
<feature type="compositionally biased region" description="Basic and acidic residues" evidence="4">
    <location>
        <begin position="544"/>
        <end position="557"/>
    </location>
</feature>
<evidence type="ECO:0000259" key="7">
    <source>
        <dbReference type="PROSITE" id="PS51778"/>
    </source>
</evidence>
<dbReference type="PANTHER" id="PTHR10670">
    <property type="entry name" value="DNA POLYMERASE EPSILON CATALYTIC SUBUNIT A"/>
    <property type="match status" value="1"/>
</dbReference>
<feature type="compositionally biased region" description="Basic and acidic residues" evidence="4">
    <location>
        <begin position="8"/>
        <end position="19"/>
    </location>
</feature>
<dbReference type="InterPro" id="IPR055191">
    <property type="entry name" value="POL2_thumb"/>
</dbReference>
<feature type="region of interest" description="Disordered" evidence="4">
    <location>
        <begin position="544"/>
        <end position="569"/>
    </location>
</feature>
<dbReference type="EC" id="2.7.7.7" evidence="3"/>
<keyword evidence="3" id="KW-0408">Iron</keyword>
<dbReference type="GO" id="GO:0008310">
    <property type="term" value="F:single-stranded DNA 3'-5' DNA exonuclease activity"/>
    <property type="evidence" value="ECO:0007669"/>
    <property type="project" value="TreeGrafter"/>
</dbReference>
<name>A0A813E3T4_POLGL</name>
<dbReference type="SUPFAM" id="SSF56672">
    <property type="entry name" value="DNA/RNA polymerases"/>
    <property type="match status" value="1"/>
</dbReference>
<keyword evidence="3" id="KW-0235">DNA replication</keyword>
<feature type="region of interest" description="Disordered" evidence="4">
    <location>
        <begin position="1"/>
        <end position="66"/>
    </location>
</feature>
<keyword evidence="3" id="KW-0548">Nucleotidyltransferase</keyword>
<dbReference type="GO" id="GO:0003677">
    <property type="term" value="F:DNA binding"/>
    <property type="evidence" value="ECO:0007669"/>
    <property type="project" value="UniProtKB-KW"/>
</dbReference>
<comment type="caution">
    <text evidence="8">The sequence shown here is derived from an EMBL/GenBank/DDBJ whole genome shotgun (WGS) entry which is preliminary data.</text>
</comment>
<gene>
    <name evidence="8" type="ORF">PGLA1383_LOCUS12053</name>
</gene>
<dbReference type="GO" id="GO:0008622">
    <property type="term" value="C:epsilon DNA polymerase complex"/>
    <property type="evidence" value="ECO:0007669"/>
    <property type="project" value="InterPro"/>
</dbReference>
<keyword evidence="3" id="KW-0004">4Fe-4S</keyword>
<evidence type="ECO:0000256" key="2">
    <source>
        <dbReference type="ARBA" id="ARBA00023136"/>
    </source>
</evidence>
<dbReference type="GO" id="GO:0000278">
    <property type="term" value="P:mitotic cell cycle"/>
    <property type="evidence" value="ECO:0007669"/>
    <property type="project" value="TreeGrafter"/>
</dbReference>
<keyword evidence="2 5" id="KW-0472">Membrane</keyword>
<feature type="region of interest" description="Disordered" evidence="4">
    <location>
        <begin position="247"/>
        <end position="280"/>
    </location>
</feature>
<feature type="transmembrane region" description="Helical" evidence="5">
    <location>
        <begin position="149"/>
        <end position="168"/>
    </location>
</feature>
<evidence type="ECO:0000313" key="9">
    <source>
        <dbReference type="Proteomes" id="UP000654075"/>
    </source>
</evidence>
<keyword evidence="3" id="KW-0238">DNA-binding</keyword>
<dbReference type="InterPro" id="IPR007110">
    <property type="entry name" value="Ig-like_dom"/>
</dbReference>
<keyword evidence="3" id="KW-0862">Zinc</keyword>
<sequence length="1080" mass="118037">MWHLLSRHASDPVADDKTRGLSTSQAARLKRLPLSEGAAMREGSPSPRGRGKSKTHEMQQVRPEACPSAVAEDGMVRCMSGTGSSHNTLKTLLWHSLALALPMSLGCCPDVTRHWTSVSVLASAVATVVLTVVAAATSRETPWVVATRVLTTLGPLLLPVGWLMVTITSPDDKFRLLAGVFAAKSPGLSQGLALSVMAMWFVCCLWACGISESLAYSACGPILLFFAGDGGRSVGHLGDSGYPVSKSAGSAKELDEPEPESSAAAAAQTGQHASGTDASRPAVSDAVRAALASLDQEGTYHLVHEAQVTGVQFEPLVQDFLAESWNEDTFMLGLYLREGATEVSTLPWLDVGDGPSPSCSSSVCVRQVTIRLRVPPSPMCPSTTRSTVTFRVSATSEGNVFNKLVIESSCVSHDIPFGESFYVQERYELLPLSTPGDGVQVKKSFRLKFLKGAGFMGSIIQKAASAEQAKSGSVLVSALESRRPPCAGSGAEREEMDESCSVKIWELQRRATIFHTEWHAPFLPHDGDKRWRWVDDTFQKHRWTRPSERGESADAERPPLASQEGWVPGGQWSVQSAADGTGDADGWQYAIDFHRGDDWWGPMNGGRTFPRPASSLGSQIRQTVHFPFDVRLSAKRAVRTLKLLAVHLGANRRGIPSISQRTPARELPAQSMSAQEFDWNALNCRVCAFEQEVMMFDWSFSFDRLGGASWLTGRARSTGSVVVHFFSENKTMSKSVEDNGNYKCVQATTVRRLAQFLGVDSMLKDGGISCHLLIANKPHGVSVTDRAIPVKIFFAEEEVKKVWLRCWLQDASLDDFDMRTIIDWDYYKDRLCAVFQKLICIPACYQKIANPCPRVAVPEWLRKRVAEQNDRFQQRSLGLFFKKTAPDGLGLQDDDGAAKRKMGDMEDLAGPSNVGQLPTLEFGAGPKKWLEVQHLRWAAGQQGGTSGAINTRVSQGWRASLFDDSAAWMTVSNEVLKNNWHIVAIEPSHQTRAASRFQVGDTVIVEVEADDFDDHDAQLGEGMELHKGTIIGFVGGMVRVLLDHGEEQLVKKSAVQAAKEEGLFSLWVASGQGLSLHRCE</sequence>
<feature type="non-terminal residue" evidence="8">
    <location>
        <position position="1"/>
    </location>
</feature>
<evidence type="ECO:0000256" key="3">
    <source>
        <dbReference type="RuleBase" id="RU365029"/>
    </source>
</evidence>
<keyword evidence="5" id="KW-1133">Transmembrane helix</keyword>
<evidence type="ECO:0000259" key="6">
    <source>
        <dbReference type="PROSITE" id="PS50835"/>
    </source>
</evidence>
<keyword evidence="5" id="KW-0812">Transmembrane</keyword>
<feature type="compositionally biased region" description="Polar residues" evidence="4">
    <location>
        <begin position="268"/>
        <end position="277"/>
    </location>
</feature>
<feature type="domain" description="Ig-like" evidence="6">
    <location>
        <begin position="656"/>
        <end position="754"/>
    </location>
</feature>
<keyword evidence="3" id="KW-0863">Zinc-finger</keyword>
<dbReference type="InterPro" id="IPR031968">
    <property type="entry name" value="VASt"/>
</dbReference>
<keyword evidence="3" id="KW-0808">Transferase</keyword>
<comment type="function">
    <text evidence="3">DNA polymerase II participates in chromosomal DNA replication.</text>
</comment>
<dbReference type="PROSITE" id="PS50835">
    <property type="entry name" value="IG_LIKE"/>
    <property type="match status" value="1"/>
</dbReference>
<reference evidence="8" key="1">
    <citation type="submission" date="2021-02" db="EMBL/GenBank/DDBJ databases">
        <authorList>
            <person name="Dougan E. K."/>
            <person name="Rhodes N."/>
            <person name="Thang M."/>
            <person name="Chan C."/>
        </authorList>
    </citation>
    <scope>NUCLEOTIDE SEQUENCE</scope>
</reference>
<feature type="domain" description="VASt" evidence="7">
    <location>
        <begin position="299"/>
        <end position="473"/>
    </location>
</feature>
<dbReference type="PROSITE" id="PS51778">
    <property type="entry name" value="VAST"/>
    <property type="match status" value="1"/>
</dbReference>
<dbReference type="GO" id="GO:0045004">
    <property type="term" value="P:DNA replication proofreading"/>
    <property type="evidence" value="ECO:0007669"/>
    <property type="project" value="TreeGrafter"/>
</dbReference>
<comment type="similarity">
    <text evidence="3">Belongs to the DNA polymerase type-B family.</text>
</comment>
<organism evidence="8 9">
    <name type="scientific">Polarella glacialis</name>
    <name type="common">Dinoflagellate</name>
    <dbReference type="NCBI Taxonomy" id="89957"/>
    <lineage>
        <taxon>Eukaryota</taxon>
        <taxon>Sar</taxon>
        <taxon>Alveolata</taxon>
        <taxon>Dinophyceae</taxon>
        <taxon>Suessiales</taxon>
        <taxon>Suessiaceae</taxon>
        <taxon>Polarella</taxon>
    </lineage>
</organism>
<keyword evidence="3" id="KW-0539">Nucleus</keyword>
<proteinExistence type="inferred from homology"/>
<keyword evidence="3" id="KW-0411">Iron-sulfur</keyword>
<evidence type="ECO:0000256" key="5">
    <source>
        <dbReference type="SAM" id="Phobius"/>
    </source>
</evidence>
<keyword evidence="3" id="KW-0479">Metal-binding</keyword>
<dbReference type="InterPro" id="IPR029703">
    <property type="entry name" value="POL2"/>
</dbReference>
<dbReference type="EMBL" id="CAJNNV010006361">
    <property type="protein sequence ID" value="CAE8593459.1"/>
    <property type="molecule type" value="Genomic_DNA"/>
</dbReference>
<keyword evidence="3" id="KW-0239">DNA-directed DNA polymerase</keyword>
<dbReference type="GO" id="GO:0006272">
    <property type="term" value="P:leading strand elongation"/>
    <property type="evidence" value="ECO:0007669"/>
    <property type="project" value="TreeGrafter"/>
</dbReference>
<dbReference type="PANTHER" id="PTHR10670:SF0">
    <property type="entry name" value="DNA POLYMERASE EPSILON CATALYTIC SUBUNIT A"/>
    <property type="match status" value="1"/>
</dbReference>
<evidence type="ECO:0000256" key="4">
    <source>
        <dbReference type="SAM" id="MobiDB-lite"/>
    </source>
</evidence>
<protein>
    <recommendedName>
        <fullName evidence="3">DNA polymerase epsilon catalytic subunit</fullName>
        <ecNumber evidence="3">2.7.7.7</ecNumber>
    </recommendedName>
</protein>